<feature type="coiled-coil region" evidence="1">
    <location>
        <begin position="439"/>
        <end position="565"/>
    </location>
</feature>
<dbReference type="InterPro" id="IPR000253">
    <property type="entry name" value="FHA_dom"/>
</dbReference>
<accession>A0A165PDV7</accession>
<gene>
    <name evidence="5" type="ORF">NEOLEDRAFT_1140250</name>
</gene>
<evidence type="ECO:0000313" key="5">
    <source>
        <dbReference type="EMBL" id="KZT20899.1"/>
    </source>
</evidence>
<dbReference type="EMBL" id="KV425614">
    <property type="protein sequence ID" value="KZT20899.1"/>
    <property type="molecule type" value="Genomic_DNA"/>
</dbReference>
<dbReference type="AlphaFoldDB" id="A0A165PDV7"/>
<keyword evidence="6" id="KW-1185">Reference proteome</keyword>
<evidence type="ECO:0000256" key="1">
    <source>
        <dbReference type="SAM" id="Coils"/>
    </source>
</evidence>
<dbReference type="Gene3D" id="1.10.287.1490">
    <property type="match status" value="1"/>
</dbReference>
<keyword evidence="3" id="KW-0472">Membrane</keyword>
<dbReference type="Proteomes" id="UP000076761">
    <property type="component" value="Unassembled WGS sequence"/>
</dbReference>
<name>A0A165PDV7_9AGAM</name>
<dbReference type="GO" id="GO:0005737">
    <property type="term" value="C:cytoplasm"/>
    <property type="evidence" value="ECO:0007669"/>
    <property type="project" value="TreeGrafter"/>
</dbReference>
<feature type="compositionally biased region" description="Low complexity" evidence="2">
    <location>
        <begin position="641"/>
        <end position="650"/>
    </location>
</feature>
<keyword evidence="1" id="KW-0175">Coiled coil</keyword>
<dbReference type="PROSITE" id="PS50006">
    <property type="entry name" value="FHA_DOMAIN"/>
    <property type="match status" value="1"/>
</dbReference>
<feature type="region of interest" description="Disordered" evidence="2">
    <location>
        <begin position="146"/>
        <end position="217"/>
    </location>
</feature>
<dbReference type="PANTHER" id="PTHR15715">
    <property type="entry name" value="CENTROSOMAL PROTEIN OF 170 KDA"/>
    <property type="match status" value="1"/>
</dbReference>
<dbReference type="SMART" id="SM00240">
    <property type="entry name" value="FHA"/>
    <property type="match status" value="1"/>
</dbReference>
<feature type="domain" description="FHA" evidence="4">
    <location>
        <begin position="37"/>
        <end position="93"/>
    </location>
</feature>
<organism evidence="5 6">
    <name type="scientific">Neolentinus lepideus HHB14362 ss-1</name>
    <dbReference type="NCBI Taxonomy" id="1314782"/>
    <lineage>
        <taxon>Eukaryota</taxon>
        <taxon>Fungi</taxon>
        <taxon>Dikarya</taxon>
        <taxon>Basidiomycota</taxon>
        <taxon>Agaricomycotina</taxon>
        <taxon>Agaricomycetes</taxon>
        <taxon>Gloeophyllales</taxon>
        <taxon>Gloeophyllaceae</taxon>
        <taxon>Neolentinus</taxon>
    </lineage>
</organism>
<evidence type="ECO:0000256" key="3">
    <source>
        <dbReference type="SAM" id="Phobius"/>
    </source>
</evidence>
<proteinExistence type="predicted"/>
<evidence type="ECO:0000259" key="4">
    <source>
        <dbReference type="PROSITE" id="PS50006"/>
    </source>
</evidence>
<feature type="compositionally biased region" description="Polar residues" evidence="2">
    <location>
        <begin position="184"/>
        <end position="195"/>
    </location>
</feature>
<dbReference type="InParanoid" id="A0A165PDV7"/>
<feature type="compositionally biased region" description="Polar residues" evidence="2">
    <location>
        <begin position="695"/>
        <end position="735"/>
    </location>
</feature>
<dbReference type="SUPFAM" id="SSF49879">
    <property type="entry name" value="SMAD/FHA domain"/>
    <property type="match status" value="1"/>
</dbReference>
<dbReference type="InterPro" id="IPR051176">
    <property type="entry name" value="Cent_Immune-Sig_Mod"/>
</dbReference>
<keyword evidence="3" id="KW-1133">Transmembrane helix</keyword>
<feature type="region of interest" description="Disordered" evidence="2">
    <location>
        <begin position="252"/>
        <end position="287"/>
    </location>
</feature>
<evidence type="ECO:0000313" key="6">
    <source>
        <dbReference type="Proteomes" id="UP000076761"/>
    </source>
</evidence>
<feature type="compositionally biased region" description="Low complexity" evidence="2">
    <location>
        <begin position="146"/>
        <end position="158"/>
    </location>
</feature>
<feature type="region of interest" description="Disordered" evidence="2">
    <location>
        <begin position="338"/>
        <end position="433"/>
    </location>
</feature>
<feature type="compositionally biased region" description="Polar residues" evidence="2">
    <location>
        <begin position="274"/>
        <end position="287"/>
    </location>
</feature>
<feature type="transmembrane region" description="Helical" evidence="3">
    <location>
        <begin position="736"/>
        <end position="757"/>
    </location>
</feature>
<feature type="compositionally biased region" description="Pro residues" evidence="2">
    <location>
        <begin position="259"/>
        <end position="271"/>
    </location>
</feature>
<dbReference type="OrthoDB" id="687730at2759"/>
<evidence type="ECO:0000256" key="2">
    <source>
        <dbReference type="SAM" id="MobiDB-lite"/>
    </source>
</evidence>
<protein>
    <recommendedName>
        <fullName evidence="4">FHA domain-containing protein</fullName>
    </recommendedName>
</protein>
<feature type="region of interest" description="Disordered" evidence="2">
    <location>
        <begin position="591"/>
        <end position="735"/>
    </location>
</feature>
<feature type="coiled-coil region" evidence="1">
    <location>
        <begin position="289"/>
        <end position="333"/>
    </location>
</feature>
<dbReference type="Pfam" id="PF00498">
    <property type="entry name" value="FHA"/>
    <property type="match status" value="1"/>
</dbReference>
<dbReference type="Gene3D" id="2.60.200.20">
    <property type="match status" value="1"/>
</dbReference>
<reference evidence="5 6" key="1">
    <citation type="journal article" date="2016" name="Mol. Biol. Evol.">
        <title>Comparative Genomics of Early-Diverging Mushroom-Forming Fungi Provides Insights into the Origins of Lignocellulose Decay Capabilities.</title>
        <authorList>
            <person name="Nagy L.G."/>
            <person name="Riley R."/>
            <person name="Tritt A."/>
            <person name="Adam C."/>
            <person name="Daum C."/>
            <person name="Floudas D."/>
            <person name="Sun H."/>
            <person name="Yadav J.S."/>
            <person name="Pangilinan J."/>
            <person name="Larsson K.H."/>
            <person name="Matsuura K."/>
            <person name="Barry K."/>
            <person name="Labutti K."/>
            <person name="Kuo R."/>
            <person name="Ohm R.A."/>
            <person name="Bhattacharya S.S."/>
            <person name="Shirouzu T."/>
            <person name="Yoshinaga Y."/>
            <person name="Martin F.M."/>
            <person name="Grigoriev I.V."/>
            <person name="Hibbett D.S."/>
        </authorList>
    </citation>
    <scope>NUCLEOTIDE SEQUENCE [LARGE SCALE GENOMIC DNA]</scope>
    <source>
        <strain evidence="5 6">HHB14362 ss-1</strain>
    </source>
</reference>
<keyword evidence="3" id="KW-0812">Transmembrane</keyword>
<dbReference type="PANTHER" id="PTHR15715:SF37">
    <property type="entry name" value="LD47843P"/>
    <property type="match status" value="1"/>
</dbReference>
<feature type="compositionally biased region" description="Acidic residues" evidence="2">
    <location>
        <begin position="371"/>
        <end position="387"/>
    </location>
</feature>
<feature type="compositionally biased region" description="Basic residues" evidence="2">
    <location>
        <begin position="618"/>
        <end position="640"/>
    </location>
</feature>
<dbReference type="InterPro" id="IPR008984">
    <property type="entry name" value="SMAD_FHA_dom_sf"/>
</dbReference>
<sequence length="762" mass="83822">MPAPAPPFSPQWPALYLYPLNDSFSPKHISLANGQRVKIGRQTNAKTVPAERNGYFDSKVLSRQHAEVWEEGSKIFIKDVKSSNGTFINSERLSGEGLESEPFELKTDDIVEFGIDIVGEDNKTIIHHKVAARVWCVMGEADMQNAQRAEQQQQQQSAPGFVSIANAPSGSGGPFNFGSGAPNQPAQRRPTLQQQGISGMGGLGGSMRPPGKGGLTFDTILSRLQGELQKSRDTGNELHSLSDAMNNIQDTLGGAVAPTLPPHPQSLPPVRPSSEGSTMNEQQSPAQTLRELQAQLHETQNSIAGHVDKMRTLEGMLAEHDAIKREINSLRELLENRKHHPRDHQREDVHDDDDAASVRSVDTIRAHELERVEEEDEDQLQQEEDDEERRRRREELGRPRTPEPTGIHEDEDEIRHDRPSLSPSRRNQPVIPDNLTQRLTTLSNQLESALELSRSLQAQHVAAQTTISSLESKVSALEVMIQSTQDEVQAQRQAQEEARVAAEASRVPTEDHARERESLKELLNEWKKSVEGQWSGVQEEWHQERERLRKAREEFESRTKAVEEKVGSAVSRVDGGLAKLHFQVSQNLPTNGDALVNSGGGLVTPPSPRSLSSDSIRSRQRRKRASSSRGRTSSRSHSRSRNGTTGSTSSDSLAEGENIAIPCAHSSPKSRPRSPWISDDSSDSEAAADKGKGQAVSQYPPTPESSTLLQRPSPSSAKVPATQQTPQSKSQSDMHLAQVSTAVGVLMLSVAAAAVIWRVKPE</sequence>
<dbReference type="STRING" id="1314782.A0A165PDV7"/>